<evidence type="ECO:0000256" key="3">
    <source>
        <dbReference type="ARBA" id="ARBA00022801"/>
    </source>
</evidence>
<dbReference type="SUPFAM" id="SSF56784">
    <property type="entry name" value="HAD-like"/>
    <property type="match status" value="1"/>
</dbReference>
<dbReference type="PANTHER" id="PTHR46470:SF2">
    <property type="entry name" value="GLYCERALDEHYDE 3-PHOSPHATE PHOSPHATASE"/>
    <property type="match status" value="1"/>
</dbReference>
<dbReference type="Gene3D" id="1.10.150.520">
    <property type="match status" value="1"/>
</dbReference>
<dbReference type="InterPro" id="IPR006439">
    <property type="entry name" value="HAD-SF_hydro_IA"/>
</dbReference>
<dbReference type="EMBL" id="UYIN01000001">
    <property type="protein sequence ID" value="VDG70117.1"/>
    <property type="molecule type" value="Genomic_DNA"/>
</dbReference>
<keyword evidence="4" id="KW-0460">Magnesium</keyword>
<keyword evidence="6" id="KW-1185">Reference proteome</keyword>
<dbReference type="InterPro" id="IPR036412">
    <property type="entry name" value="HAD-like_sf"/>
</dbReference>
<organism evidence="5 6">
    <name type="scientific">Clostridium carnis</name>
    <dbReference type="NCBI Taxonomy" id="1530"/>
    <lineage>
        <taxon>Bacteria</taxon>
        <taxon>Bacillati</taxon>
        <taxon>Bacillota</taxon>
        <taxon>Clostridia</taxon>
        <taxon>Eubacteriales</taxon>
        <taxon>Clostridiaceae</taxon>
        <taxon>Clostridium</taxon>
    </lineage>
</organism>
<evidence type="ECO:0000313" key="6">
    <source>
        <dbReference type="Proteomes" id="UP000277570"/>
    </source>
</evidence>
<proteinExistence type="predicted"/>
<dbReference type="PRINTS" id="PR00413">
    <property type="entry name" value="HADHALOGNASE"/>
</dbReference>
<sequence>MYTNYIFDLYGTLVDIHTNKKSKILWSKLSLFYSFNGAIYSSDELKASYLNKFKKKQKSLSHTKYPDFPLENIFKILYEEKEVKPSEDLVKSTAHLFRTLSIKYLKLYNGVIELLELLKRKEKNIYLLSNAQQVFTLYEMRILDIEKYFDKIYFSSDYYICKPDSKFFEQLISDLNLDIKKSIMIGNDPICDIKGAQSVGLDTLYIHSNLSPEIKHEFNPTYKVMNGDVNQISSLIIN</sequence>
<dbReference type="CDD" id="cd01427">
    <property type="entry name" value="HAD_like"/>
    <property type="match status" value="1"/>
</dbReference>
<name>A0ABY6SPQ1_9CLOT</name>
<dbReference type="RefSeq" id="WP_125147886.1">
    <property type="nucleotide sequence ID" value="NZ_UYIN01000001.1"/>
</dbReference>
<dbReference type="Proteomes" id="UP000277570">
    <property type="component" value="Unassembled WGS sequence"/>
</dbReference>
<comment type="cofactor">
    <cofactor evidence="1">
        <name>Mg(2+)</name>
        <dbReference type="ChEBI" id="CHEBI:18420"/>
    </cofactor>
</comment>
<accession>A0ABY6SPQ1</accession>
<evidence type="ECO:0000313" key="5">
    <source>
        <dbReference type="EMBL" id="VDG70117.1"/>
    </source>
</evidence>
<comment type="caution">
    <text evidence="5">The sequence shown here is derived from an EMBL/GenBank/DDBJ whole genome shotgun (WGS) entry which is preliminary data.</text>
</comment>
<dbReference type="InterPro" id="IPR023214">
    <property type="entry name" value="HAD_sf"/>
</dbReference>
<evidence type="ECO:0000256" key="2">
    <source>
        <dbReference type="ARBA" id="ARBA00022723"/>
    </source>
</evidence>
<keyword evidence="2" id="KW-0479">Metal-binding</keyword>
<keyword evidence="3 5" id="KW-0378">Hydrolase</keyword>
<dbReference type="Pfam" id="PF13419">
    <property type="entry name" value="HAD_2"/>
    <property type="match status" value="1"/>
</dbReference>
<protein>
    <submittedName>
        <fullName evidence="5">Haloacid dehalogenase</fullName>
        <ecNumber evidence="5">3.1.3.-</ecNumber>
    </submittedName>
</protein>
<gene>
    <name evidence="5" type="ORF">NCTC10913_00764</name>
</gene>
<dbReference type="GO" id="GO:0016787">
    <property type="term" value="F:hydrolase activity"/>
    <property type="evidence" value="ECO:0007669"/>
    <property type="project" value="UniProtKB-KW"/>
</dbReference>
<dbReference type="InterPro" id="IPR041492">
    <property type="entry name" value="HAD_2"/>
</dbReference>
<evidence type="ECO:0000256" key="1">
    <source>
        <dbReference type="ARBA" id="ARBA00001946"/>
    </source>
</evidence>
<dbReference type="EC" id="3.1.3.-" evidence="5"/>
<reference evidence="5 6" key="1">
    <citation type="submission" date="2018-11" db="EMBL/GenBank/DDBJ databases">
        <authorList>
            <consortium name="Pathogen Informatics"/>
        </authorList>
    </citation>
    <scope>NUCLEOTIDE SEQUENCE [LARGE SCALE GENOMIC DNA]</scope>
    <source>
        <strain evidence="5 6">NCTC10913</strain>
    </source>
</reference>
<dbReference type="PANTHER" id="PTHR46470">
    <property type="entry name" value="N-ACYLNEURAMINATE-9-PHOSPHATASE"/>
    <property type="match status" value="1"/>
</dbReference>
<dbReference type="Gene3D" id="3.40.50.1000">
    <property type="entry name" value="HAD superfamily/HAD-like"/>
    <property type="match status" value="1"/>
</dbReference>
<dbReference type="SFLD" id="SFLDS00003">
    <property type="entry name" value="Haloacid_Dehalogenase"/>
    <property type="match status" value="1"/>
</dbReference>
<evidence type="ECO:0000256" key="4">
    <source>
        <dbReference type="ARBA" id="ARBA00022842"/>
    </source>
</evidence>
<dbReference type="SFLD" id="SFLDG01129">
    <property type="entry name" value="C1.5:_HAD__Beta-PGM__Phosphata"/>
    <property type="match status" value="1"/>
</dbReference>
<dbReference type="InterPro" id="IPR051400">
    <property type="entry name" value="HAD-like_hydrolase"/>
</dbReference>